<dbReference type="SUPFAM" id="SSF51445">
    <property type="entry name" value="(Trans)glycosidases"/>
    <property type="match status" value="1"/>
</dbReference>
<proteinExistence type="predicted"/>
<dbReference type="PANTHER" id="PTHR38340">
    <property type="entry name" value="S-LAYER PROTEIN"/>
    <property type="match status" value="1"/>
</dbReference>
<feature type="domain" description="Glycoside hydrolase family 5" evidence="6">
    <location>
        <begin position="251"/>
        <end position="369"/>
    </location>
</feature>
<keyword evidence="3" id="KW-0378">Hydrolase</keyword>
<evidence type="ECO:0000313" key="8">
    <source>
        <dbReference type="Proteomes" id="UP001251085"/>
    </source>
</evidence>
<keyword evidence="2" id="KW-0964">Secreted</keyword>
<keyword evidence="4" id="KW-0326">Glycosidase</keyword>
<dbReference type="Gene3D" id="3.20.20.80">
    <property type="entry name" value="Glycosidases"/>
    <property type="match status" value="1"/>
</dbReference>
<sequence>MDCDSSHFYSQTADWNVVSLATRYVNVVDDPSRLRTRDGRQLDPALRGYQITEVPADEAARRFPRLAAGRLGASGKQRIALLLDPETGEPAQAADGTPVILPPTRGTDPGVANMVSWRADTGVVLQTGGPPESFLTVLGTAFPEVNVIRLDMNAETLDNPQRASDWRAFAELAAKHGYGLIIQNSDGELAGGFLSDGVPRKSHKLGLRDIGPANALRNPSARGDWKINDVRDDWDVMLKWFRKPENSHILDAVVGWELINEPMAYGRSPKAGKIYAQHMHDLILDLDWGGKRILVGGLGASAQFSRIDLAPIRQAAGDKLIWSVHMYPGWVAADVPDPAGQRFHGAICKGIGALKQPGNDILLTETHLQSSPSLLDPGTQDPDVAPSYNLAREFPWFADNGIGLSWWTPVGRRSSFLIPEKGDAGQWSVLLDLAAFAHWGWIRDETAPRPGAEEHYGTAGADRVTLASGTGLVEGANIATPHGLFFALDGDDQIIGSDLPDLIYGGSANDSISGGDGGDYLFGDQGDDTLDGQGGDDVLIDSEGQNLLTGGKGNDHLEGSGTLDGGAGNDLLIAVPGTQQMTGGPGKDRFVPGQQGKVEVTDFQSDQDSIDLSVLAAQKPRPTVEAVSQNGGITISAGETTMRLTDATGLACGDFRNGKALAVTIDGKRCD</sequence>
<dbReference type="RefSeq" id="WP_311759231.1">
    <property type="nucleotide sequence ID" value="NZ_JAVRQI010000006.1"/>
</dbReference>
<evidence type="ECO:0000256" key="2">
    <source>
        <dbReference type="ARBA" id="ARBA00022525"/>
    </source>
</evidence>
<dbReference type="Pfam" id="PF00150">
    <property type="entry name" value="Cellulase"/>
    <property type="match status" value="1"/>
</dbReference>
<evidence type="ECO:0000256" key="1">
    <source>
        <dbReference type="ARBA" id="ARBA00004613"/>
    </source>
</evidence>
<dbReference type="SUPFAM" id="SSF51120">
    <property type="entry name" value="beta-Roll"/>
    <property type="match status" value="1"/>
</dbReference>
<dbReference type="PRINTS" id="PR00313">
    <property type="entry name" value="CABNDNGRPT"/>
</dbReference>
<reference evidence="8" key="1">
    <citation type="submission" date="2023-07" db="EMBL/GenBank/DDBJ databases">
        <title>Characterization of two Paracoccaceae strains isolated from Phycosphere and proposal of Xinfangfangia lacusdiani sp. nov.</title>
        <authorList>
            <person name="Deng Y."/>
            <person name="Zhang Y.Q."/>
        </authorList>
    </citation>
    <scope>NUCLEOTIDE SEQUENCE [LARGE SCALE GENOMIC DNA]</scope>
    <source>
        <strain evidence="8">CPCC 101403</strain>
    </source>
</reference>
<dbReference type="EMBL" id="JAVRQI010000006">
    <property type="protein sequence ID" value="MDT1062135.1"/>
    <property type="molecule type" value="Genomic_DNA"/>
</dbReference>
<evidence type="ECO:0000256" key="5">
    <source>
        <dbReference type="SAM" id="MobiDB-lite"/>
    </source>
</evidence>
<dbReference type="InterPro" id="IPR011049">
    <property type="entry name" value="Serralysin-like_metalloprot_C"/>
</dbReference>
<dbReference type="InterPro" id="IPR001547">
    <property type="entry name" value="Glyco_hydro_5"/>
</dbReference>
<evidence type="ECO:0000259" key="6">
    <source>
        <dbReference type="Pfam" id="PF00150"/>
    </source>
</evidence>
<keyword evidence="8" id="KW-1185">Reference proteome</keyword>
<dbReference type="Gene3D" id="2.150.10.10">
    <property type="entry name" value="Serralysin-like metalloprotease, C-terminal"/>
    <property type="match status" value="2"/>
</dbReference>
<evidence type="ECO:0000313" key="7">
    <source>
        <dbReference type="EMBL" id="MDT1062135.1"/>
    </source>
</evidence>
<feature type="region of interest" description="Disordered" evidence="5">
    <location>
        <begin position="526"/>
        <end position="563"/>
    </location>
</feature>
<organism evidence="7 8">
    <name type="scientific">Paracoccus broussonetiae</name>
    <dbReference type="NCBI Taxonomy" id="3075834"/>
    <lineage>
        <taxon>Bacteria</taxon>
        <taxon>Pseudomonadati</taxon>
        <taxon>Pseudomonadota</taxon>
        <taxon>Alphaproteobacteria</taxon>
        <taxon>Rhodobacterales</taxon>
        <taxon>Paracoccaceae</taxon>
        <taxon>Paracoccus</taxon>
    </lineage>
</organism>
<evidence type="ECO:0000256" key="4">
    <source>
        <dbReference type="ARBA" id="ARBA00023295"/>
    </source>
</evidence>
<evidence type="ECO:0000256" key="3">
    <source>
        <dbReference type="ARBA" id="ARBA00022801"/>
    </source>
</evidence>
<dbReference type="InterPro" id="IPR001343">
    <property type="entry name" value="Hemolysn_Ca-bd"/>
</dbReference>
<dbReference type="Pfam" id="PF00353">
    <property type="entry name" value="HemolysinCabind"/>
    <property type="match status" value="2"/>
</dbReference>
<dbReference type="PANTHER" id="PTHR38340:SF1">
    <property type="entry name" value="S-LAYER PROTEIN"/>
    <property type="match status" value="1"/>
</dbReference>
<gene>
    <name evidence="7" type="ORF">RM190_09720</name>
</gene>
<comment type="caution">
    <text evidence="7">The sequence shown here is derived from an EMBL/GenBank/DDBJ whole genome shotgun (WGS) entry which is preliminary data.</text>
</comment>
<dbReference type="InterPro" id="IPR017853">
    <property type="entry name" value="GH"/>
</dbReference>
<name>A0ABU3EFB9_9RHOB</name>
<protein>
    <submittedName>
        <fullName evidence="7">Cellulase family glycosylhydrolase</fullName>
    </submittedName>
</protein>
<dbReference type="Proteomes" id="UP001251085">
    <property type="component" value="Unassembled WGS sequence"/>
</dbReference>
<accession>A0ABU3EFB9</accession>
<comment type="subcellular location">
    <subcellularLocation>
        <location evidence="1">Secreted</location>
    </subcellularLocation>
</comment>
<dbReference type="InterPro" id="IPR050557">
    <property type="entry name" value="RTX_toxin/Mannuronan_C5-epim"/>
</dbReference>